<evidence type="ECO:0000313" key="3">
    <source>
        <dbReference type="Proteomes" id="UP000325302"/>
    </source>
</evidence>
<dbReference type="EMBL" id="SMRS01000012">
    <property type="protein sequence ID" value="KAA0873590.1"/>
    <property type="molecule type" value="Genomic_DNA"/>
</dbReference>
<sequence length="302" mass="33377">MNPRINYSLVGAFVLLLLALALALVVWLSRDQRDLQRISYVTYFSESVAGLNERANVRFLGVPVGIVERIQLDPEQEGRVRLDLRIDAQVPIRESSVATLQTQGITGLLFVEISSGDPDSPRIQTDSGSAQGTPAVIRSQPSRLLRVTEALNETLNRFNHLADNLNLLTEQLSRFTDAQMRDEVAEILFSLRQLLNTSEATLTALDPAVYRELALSLSRLSQSWAEQSEQLGDEMTQLSQTLIQQVESLGEAVQNMARDTQSGARQLTPVLSELNGVLELLRRDSSSWVRGSGQLPPGPGEE</sequence>
<dbReference type="Pfam" id="PF02470">
    <property type="entry name" value="MlaD"/>
    <property type="match status" value="1"/>
</dbReference>
<dbReference type="AlphaFoldDB" id="A0A5A9VYI0"/>
<feature type="domain" description="Mce/MlaD" evidence="1">
    <location>
        <begin position="39"/>
        <end position="116"/>
    </location>
</feature>
<comment type="caution">
    <text evidence="2">The sequence shown here is derived from an EMBL/GenBank/DDBJ whole genome shotgun (WGS) entry which is preliminary data.</text>
</comment>
<protein>
    <submittedName>
        <fullName evidence="2">MCE family protein</fullName>
    </submittedName>
</protein>
<evidence type="ECO:0000259" key="1">
    <source>
        <dbReference type="Pfam" id="PF02470"/>
    </source>
</evidence>
<gene>
    <name evidence="2" type="ORF">E1H14_12680</name>
</gene>
<dbReference type="PANTHER" id="PTHR36698:SF2">
    <property type="entry name" value="MCE_MLAD DOMAIN-CONTAINING PROTEIN"/>
    <property type="match status" value="1"/>
</dbReference>
<evidence type="ECO:0000313" key="2">
    <source>
        <dbReference type="EMBL" id="KAA0873590.1"/>
    </source>
</evidence>
<dbReference type="Proteomes" id="UP000325302">
    <property type="component" value="Unassembled WGS sequence"/>
</dbReference>
<accession>A0A5A9VYI0</accession>
<dbReference type="PANTHER" id="PTHR36698">
    <property type="entry name" value="BLL5892 PROTEIN"/>
    <property type="match status" value="1"/>
</dbReference>
<dbReference type="InterPro" id="IPR003399">
    <property type="entry name" value="Mce/MlaD"/>
</dbReference>
<dbReference type="OrthoDB" id="9806984at2"/>
<reference evidence="2 3" key="1">
    <citation type="submission" date="2019-03" db="EMBL/GenBank/DDBJ databases">
        <title>Nitrincola sp. nov. isolated from an Indian soda lake.</title>
        <authorList>
            <person name="Joshi A."/>
            <person name="Thite S.V."/>
            <person name="Joseph N."/>
            <person name="Dhotre D."/>
            <person name="Moorthy M."/>
            <person name="Shouche Y.S."/>
        </authorList>
    </citation>
    <scope>NUCLEOTIDE SEQUENCE [LARGE SCALE GENOMIC DNA]</scope>
    <source>
        <strain evidence="2 3">MEB193</strain>
    </source>
</reference>
<proteinExistence type="predicted"/>
<organism evidence="2 3">
    <name type="scientific">Nitrincola tapanii</name>
    <dbReference type="NCBI Taxonomy" id="1708751"/>
    <lineage>
        <taxon>Bacteria</taxon>
        <taxon>Pseudomonadati</taxon>
        <taxon>Pseudomonadota</taxon>
        <taxon>Gammaproteobacteria</taxon>
        <taxon>Oceanospirillales</taxon>
        <taxon>Oceanospirillaceae</taxon>
        <taxon>Nitrincola</taxon>
    </lineage>
</organism>
<dbReference type="RefSeq" id="WP_149391854.1">
    <property type="nucleotide sequence ID" value="NZ_SMRS01000012.1"/>
</dbReference>
<name>A0A5A9VYI0_9GAMM</name>
<keyword evidence="3" id="KW-1185">Reference proteome</keyword>